<dbReference type="Ensembl" id="ENSGWIT00000007555.1">
    <property type="protein sequence ID" value="ENSGWIP00000006819.1"/>
    <property type="gene ID" value="ENSGWIG00000003988.1"/>
</dbReference>
<keyword evidence="3" id="KW-1185">Reference proteome</keyword>
<evidence type="ECO:0008006" key="4">
    <source>
        <dbReference type="Google" id="ProtNLM"/>
    </source>
</evidence>
<reference evidence="2" key="1">
    <citation type="submission" date="2020-06" db="EMBL/GenBank/DDBJ databases">
        <authorList>
            <consortium name="Wellcome Sanger Institute Data Sharing"/>
        </authorList>
    </citation>
    <scope>NUCLEOTIDE SEQUENCE [LARGE SCALE GENOMIC DNA]</scope>
</reference>
<organism evidence="2 3">
    <name type="scientific">Gouania willdenowi</name>
    <name type="common">Blunt-snouted clingfish</name>
    <name type="synonym">Lepadogaster willdenowi</name>
    <dbReference type="NCBI Taxonomy" id="441366"/>
    <lineage>
        <taxon>Eukaryota</taxon>
        <taxon>Metazoa</taxon>
        <taxon>Chordata</taxon>
        <taxon>Craniata</taxon>
        <taxon>Vertebrata</taxon>
        <taxon>Euteleostomi</taxon>
        <taxon>Actinopterygii</taxon>
        <taxon>Neopterygii</taxon>
        <taxon>Teleostei</taxon>
        <taxon>Neoteleostei</taxon>
        <taxon>Acanthomorphata</taxon>
        <taxon>Ovalentaria</taxon>
        <taxon>Blenniimorphae</taxon>
        <taxon>Blenniiformes</taxon>
        <taxon>Gobiesocoidei</taxon>
        <taxon>Gobiesocidae</taxon>
        <taxon>Gobiesocinae</taxon>
        <taxon>Gouania</taxon>
    </lineage>
</organism>
<reference evidence="2" key="3">
    <citation type="submission" date="2025-09" db="UniProtKB">
        <authorList>
            <consortium name="Ensembl"/>
        </authorList>
    </citation>
    <scope>IDENTIFICATION</scope>
</reference>
<dbReference type="GO" id="GO:0016324">
    <property type="term" value="C:apical plasma membrane"/>
    <property type="evidence" value="ECO:0007669"/>
    <property type="project" value="TreeGrafter"/>
</dbReference>
<dbReference type="GO" id="GO:0043066">
    <property type="term" value="P:negative regulation of apoptotic process"/>
    <property type="evidence" value="ECO:0007669"/>
    <property type="project" value="InterPro"/>
</dbReference>
<dbReference type="InterPro" id="IPR017248">
    <property type="entry name" value="HAX-1"/>
</dbReference>
<accession>A0A8C5DH16</accession>
<reference evidence="2" key="2">
    <citation type="submission" date="2025-08" db="UniProtKB">
        <authorList>
            <consortium name="Ensembl"/>
        </authorList>
    </citation>
    <scope>IDENTIFICATION</scope>
</reference>
<dbReference type="GO" id="GO:0030833">
    <property type="term" value="P:regulation of actin filament polymerization"/>
    <property type="evidence" value="ECO:0007669"/>
    <property type="project" value="TreeGrafter"/>
</dbReference>
<feature type="compositionally biased region" description="Basic and acidic residues" evidence="1">
    <location>
        <begin position="220"/>
        <end position="242"/>
    </location>
</feature>
<evidence type="ECO:0000313" key="2">
    <source>
        <dbReference type="Ensembl" id="ENSGWIP00000006819.1"/>
    </source>
</evidence>
<gene>
    <name evidence="2" type="primary">hax1</name>
</gene>
<feature type="compositionally biased region" description="Basic and acidic residues" evidence="1">
    <location>
        <begin position="21"/>
        <end position="31"/>
    </location>
</feature>
<dbReference type="CTD" id="10456"/>
<dbReference type="Proteomes" id="UP000694680">
    <property type="component" value="Chromosome 11"/>
</dbReference>
<dbReference type="GO" id="GO:0015629">
    <property type="term" value="C:actin cytoskeleton"/>
    <property type="evidence" value="ECO:0007669"/>
    <property type="project" value="TreeGrafter"/>
</dbReference>
<dbReference type="PANTHER" id="PTHR14938:SF2">
    <property type="entry name" value="HCLS1-ASSOCIATED PROTEIN X-1"/>
    <property type="match status" value="1"/>
</dbReference>
<sequence length="285" mass="31990">MSVFDVFRGFFSFSSGRNNNRRDPFFDSMTHDEDEDDEDDGFHCNGYLGVGEDSLKFGFSLGSGGVQTEFGQVLREMEELSQLGQREGHLDVPSIAPPSPPEERTEERPSMNKLRDFMLKTPNSDSQGPPRAPHGDPRESPQFPNSPFKGFTPLYKFDDTLRDGHQRSPHEELKEDRDLDSSVQSGSLDQILEDSAMQPRTETKGFSMYFMYESVTETVKPDGSVEERRRVVDSEGNNRTEVTRSGAPGVLEDPQTSPTRPGGVHSSSDLRDDAFLLSMLFKGFK</sequence>
<name>A0A8C5DH16_GOUWI</name>
<dbReference type="PIRSF" id="PIRSF037634">
    <property type="entry name" value="HS1-associating_X-1"/>
    <property type="match status" value="1"/>
</dbReference>
<dbReference type="GO" id="GO:0005739">
    <property type="term" value="C:mitochondrion"/>
    <property type="evidence" value="ECO:0007669"/>
    <property type="project" value="TreeGrafter"/>
</dbReference>
<dbReference type="RefSeq" id="XP_028316598.1">
    <property type="nucleotide sequence ID" value="XM_028460797.1"/>
</dbReference>
<evidence type="ECO:0000313" key="3">
    <source>
        <dbReference type="Proteomes" id="UP000694680"/>
    </source>
</evidence>
<evidence type="ECO:0000256" key="1">
    <source>
        <dbReference type="SAM" id="MobiDB-lite"/>
    </source>
</evidence>
<feature type="compositionally biased region" description="Basic and acidic residues" evidence="1">
    <location>
        <begin position="156"/>
        <end position="180"/>
    </location>
</feature>
<dbReference type="GeneID" id="114471851"/>
<dbReference type="GO" id="GO:0016529">
    <property type="term" value="C:sarcoplasmic reticulum"/>
    <property type="evidence" value="ECO:0007669"/>
    <property type="project" value="TreeGrafter"/>
</dbReference>
<protein>
    <recommendedName>
        <fullName evidence="4">HCLS1-associated protein X-1</fullName>
    </recommendedName>
</protein>
<dbReference type="GO" id="GO:0030136">
    <property type="term" value="C:clathrin-coated vesicle"/>
    <property type="evidence" value="ECO:0007669"/>
    <property type="project" value="TreeGrafter"/>
</dbReference>
<dbReference type="PANTHER" id="PTHR14938">
    <property type="entry name" value="HCLS1-ASSOCIATED PROTEIN X-1"/>
    <property type="match status" value="1"/>
</dbReference>
<dbReference type="AlphaFoldDB" id="A0A8C5DH16"/>
<feature type="region of interest" description="Disordered" evidence="1">
    <location>
        <begin position="21"/>
        <end position="40"/>
    </location>
</feature>
<feature type="region of interest" description="Disordered" evidence="1">
    <location>
        <begin position="81"/>
        <end position="200"/>
    </location>
</feature>
<dbReference type="OrthoDB" id="5562606at2759"/>
<feature type="region of interest" description="Disordered" evidence="1">
    <location>
        <begin position="220"/>
        <end position="269"/>
    </location>
</feature>
<proteinExistence type="predicted"/>
<feature type="compositionally biased region" description="Basic and acidic residues" evidence="1">
    <location>
        <begin position="101"/>
        <end position="118"/>
    </location>
</feature>